<dbReference type="Pfam" id="PF01479">
    <property type="entry name" value="S4"/>
    <property type="match status" value="1"/>
</dbReference>
<dbReference type="Proteomes" id="UP000473699">
    <property type="component" value="Unassembled WGS sequence"/>
</dbReference>
<sequence length="98" mass="10822">MRLDKFLKLSQLVKRRTAAQEMIEVGAVRVNGRKVKPASDVKAGDLIEVAFPRRVIAAAVLVDDEAALRRRGTVACEMRGERRVEPDENPWEGSAGGH</sequence>
<dbReference type="GO" id="GO:0003723">
    <property type="term" value="F:RNA binding"/>
    <property type="evidence" value="ECO:0007669"/>
    <property type="project" value="UniProtKB-KW"/>
</dbReference>
<protein>
    <submittedName>
        <fullName evidence="3">RNA-binding S4 domain-containing protein</fullName>
    </submittedName>
</protein>
<comment type="caution">
    <text evidence="3">The sequence shown here is derived from an EMBL/GenBank/DDBJ whole genome shotgun (WGS) entry which is preliminary data.</text>
</comment>
<proteinExistence type="predicted"/>
<dbReference type="SUPFAM" id="SSF55174">
    <property type="entry name" value="Alpha-L RNA-binding motif"/>
    <property type="match status" value="1"/>
</dbReference>
<organism evidence="3 4">
    <name type="scientific">Pyramidobacter porci</name>
    <dbReference type="NCBI Taxonomy" id="2605789"/>
    <lineage>
        <taxon>Bacteria</taxon>
        <taxon>Thermotogati</taxon>
        <taxon>Synergistota</taxon>
        <taxon>Synergistia</taxon>
        <taxon>Synergistales</taxon>
        <taxon>Dethiosulfovibrionaceae</taxon>
        <taxon>Pyramidobacter</taxon>
    </lineage>
</organism>
<reference evidence="3 4" key="1">
    <citation type="submission" date="2019-08" db="EMBL/GenBank/DDBJ databases">
        <title>In-depth cultivation of the pig gut microbiome towards novel bacterial diversity and tailored functional studies.</title>
        <authorList>
            <person name="Wylensek D."/>
            <person name="Hitch T.C.A."/>
            <person name="Clavel T."/>
        </authorList>
    </citation>
    <scope>NUCLEOTIDE SEQUENCE [LARGE SCALE GENOMIC DNA]</scope>
    <source>
        <strain evidence="3 4">SM-530-WT-4B</strain>
    </source>
</reference>
<evidence type="ECO:0000313" key="3">
    <source>
        <dbReference type="EMBL" id="MST55518.1"/>
    </source>
</evidence>
<dbReference type="RefSeq" id="WP_244389511.1">
    <property type="nucleotide sequence ID" value="NZ_VUNH01000005.1"/>
</dbReference>
<keyword evidence="4" id="KW-1185">Reference proteome</keyword>
<feature type="domain" description="RNA-binding S4" evidence="2">
    <location>
        <begin position="1"/>
        <end position="61"/>
    </location>
</feature>
<evidence type="ECO:0000313" key="4">
    <source>
        <dbReference type="Proteomes" id="UP000473699"/>
    </source>
</evidence>
<dbReference type="Gene3D" id="3.10.290.10">
    <property type="entry name" value="RNA-binding S4 domain"/>
    <property type="match status" value="1"/>
</dbReference>
<dbReference type="SMART" id="SM00363">
    <property type="entry name" value="S4"/>
    <property type="match status" value="1"/>
</dbReference>
<dbReference type="InterPro" id="IPR036986">
    <property type="entry name" value="S4_RNA-bd_sf"/>
</dbReference>
<dbReference type="CDD" id="cd00165">
    <property type="entry name" value="S4"/>
    <property type="match status" value="1"/>
</dbReference>
<name>A0A6L5YBT3_9BACT</name>
<dbReference type="AlphaFoldDB" id="A0A6L5YBT3"/>
<dbReference type="GeneID" id="90985521"/>
<accession>A0A6L5YBT3</accession>
<dbReference type="EMBL" id="VUNH01000005">
    <property type="protein sequence ID" value="MST55518.1"/>
    <property type="molecule type" value="Genomic_DNA"/>
</dbReference>
<dbReference type="PROSITE" id="PS50889">
    <property type="entry name" value="S4"/>
    <property type="match status" value="1"/>
</dbReference>
<keyword evidence="1" id="KW-0694">RNA-binding</keyword>
<evidence type="ECO:0000256" key="1">
    <source>
        <dbReference type="PROSITE-ProRule" id="PRU00182"/>
    </source>
</evidence>
<evidence type="ECO:0000259" key="2">
    <source>
        <dbReference type="SMART" id="SM00363"/>
    </source>
</evidence>
<dbReference type="InterPro" id="IPR002942">
    <property type="entry name" value="S4_RNA-bd"/>
</dbReference>
<gene>
    <name evidence="3" type="ORF">FYJ74_05655</name>
</gene>